<comment type="subcellular location">
    <subcellularLocation>
        <location evidence="1">Nucleus</location>
    </subcellularLocation>
</comment>
<dbReference type="Pfam" id="PF00385">
    <property type="entry name" value="Chromo"/>
    <property type="match status" value="1"/>
</dbReference>
<dbReference type="OrthoDB" id="6622963at2759"/>
<evidence type="ECO:0000256" key="3">
    <source>
        <dbReference type="SAM" id="MobiDB-lite"/>
    </source>
</evidence>
<name>A0A7D9LCN3_PARCT</name>
<dbReference type="InterPro" id="IPR023780">
    <property type="entry name" value="Chromo_domain"/>
</dbReference>
<proteinExistence type="predicted"/>
<evidence type="ECO:0000256" key="1">
    <source>
        <dbReference type="ARBA" id="ARBA00004123"/>
    </source>
</evidence>
<dbReference type="InterPro" id="IPR016197">
    <property type="entry name" value="Chromo-like_dom_sf"/>
</dbReference>
<reference evidence="4" key="1">
    <citation type="submission" date="2020-04" db="EMBL/GenBank/DDBJ databases">
        <authorList>
            <person name="Alioto T."/>
            <person name="Alioto T."/>
            <person name="Gomez Garrido J."/>
        </authorList>
    </citation>
    <scope>NUCLEOTIDE SEQUENCE</scope>
    <source>
        <strain evidence="4">A484AB</strain>
    </source>
</reference>
<dbReference type="Proteomes" id="UP001152795">
    <property type="component" value="Unassembled WGS sequence"/>
</dbReference>
<accession>A0A7D9LCN3</accession>
<dbReference type="SUPFAM" id="SSF54160">
    <property type="entry name" value="Chromo domain-like"/>
    <property type="match status" value="1"/>
</dbReference>
<evidence type="ECO:0000313" key="4">
    <source>
        <dbReference type="EMBL" id="CAB4030190.1"/>
    </source>
</evidence>
<evidence type="ECO:0000313" key="5">
    <source>
        <dbReference type="Proteomes" id="UP001152795"/>
    </source>
</evidence>
<organism evidence="4 5">
    <name type="scientific">Paramuricea clavata</name>
    <name type="common">Red gorgonian</name>
    <name type="synonym">Violescent sea-whip</name>
    <dbReference type="NCBI Taxonomy" id="317549"/>
    <lineage>
        <taxon>Eukaryota</taxon>
        <taxon>Metazoa</taxon>
        <taxon>Cnidaria</taxon>
        <taxon>Anthozoa</taxon>
        <taxon>Octocorallia</taxon>
        <taxon>Malacalcyonacea</taxon>
        <taxon>Plexauridae</taxon>
        <taxon>Paramuricea</taxon>
    </lineage>
</organism>
<dbReference type="Gene3D" id="2.40.50.40">
    <property type="match status" value="1"/>
</dbReference>
<dbReference type="PANTHER" id="PTHR47331:SF1">
    <property type="entry name" value="GAG-LIKE PROTEIN"/>
    <property type="match status" value="1"/>
</dbReference>
<dbReference type="PROSITE" id="PS50013">
    <property type="entry name" value="CHROMO_2"/>
    <property type="match status" value="1"/>
</dbReference>
<feature type="non-terminal residue" evidence="4">
    <location>
        <position position="1"/>
    </location>
</feature>
<feature type="compositionally biased region" description="Basic and acidic residues" evidence="3">
    <location>
        <begin position="276"/>
        <end position="300"/>
    </location>
</feature>
<dbReference type="InterPro" id="IPR023779">
    <property type="entry name" value="Chromodomain_CS"/>
</dbReference>
<comment type="caution">
    <text evidence="4">The sequence shown here is derived from an EMBL/GenBank/DDBJ whole genome shotgun (WGS) entry which is preliminary data.</text>
</comment>
<keyword evidence="2" id="KW-0539">Nucleus</keyword>
<sequence length="482" mass="55828">TEEAWPSEPGPTKSDELSAFAEITKPKIEPTITRALANVTITPPNVEAIMDCNRYSTKEQLLRVTALLKIFGDKTRRQPVSIEVTANELRAAEKLWVNTIQASNFEDERSYLQGVSKKEPLLVRQLDLFLDEEGTIRCQGRIDKSSLPMTTKRPILLPARHFYTQLKYHKRLLNQFAKQWRTEYLTSLRESSRSKVSSDAARKLAIEEGEIVVLKNDKSSRSFWKVARVEELLPSKDGVIRAAKVRVVNQENGKSTWLRRPIQHLVPLEIRSSCKQKNETHARDPTTEETKEDASSKEPLKANARSTVVTKYFLRSQNNRKDTGNKYLVKWKGYSSFENTWEPEEHISAACLRYFEKPKPLQDVIQDCVDNLRREVLDALRHKGPMPRICVPFRHDVFHFFFDGLGRVAEQKQWTLYNVKDFVRCQLPNSWSYFFNRLGDGVKIRFPVKMRTFLGRSAKNVTQSGEQIPQCYVEKLTFNFIK</sequence>
<feature type="non-terminal residue" evidence="4">
    <location>
        <position position="482"/>
    </location>
</feature>
<dbReference type="GO" id="GO:0005634">
    <property type="term" value="C:nucleus"/>
    <property type="evidence" value="ECO:0007669"/>
    <property type="project" value="UniProtKB-SubCell"/>
</dbReference>
<dbReference type="PANTHER" id="PTHR47331">
    <property type="entry name" value="PHD-TYPE DOMAIN-CONTAINING PROTEIN"/>
    <property type="match status" value="1"/>
</dbReference>
<dbReference type="EMBL" id="CACRXK020016696">
    <property type="protein sequence ID" value="CAB4030190.1"/>
    <property type="molecule type" value="Genomic_DNA"/>
</dbReference>
<dbReference type="Pfam" id="PF18701">
    <property type="entry name" value="DUF5641"/>
    <property type="match status" value="1"/>
</dbReference>
<dbReference type="InterPro" id="IPR000953">
    <property type="entry name" value="Chromo/chromo_shadow_dom"/>
</dbReference>
<protein>
    <submittedName>
        <fullName evidence="4">Uncharacterized protein</fullName>
    </submittedName>
</protein>
<dbReference type="AlphaFoldDB" id="A0A7D9LCN3"/>
<feature type="region of interest" description="Disordered" evidence="3">
    <location>
        <begin position="273"/>
        <end position="301"/>
    </location>
</feature>
<dbReference type="CDD" id="cd00024">
    <property type="entry name" value="CD_CSD"/>
    <property type="match status" value="1"/>
</dbReference>
<evidence type="ECO:0000256" key="2">
    <source>
        <dbReference type="ARBA" id="ARBA00023242"/>
    </source>
</evidence>
<dbReference type="PROSITE" id="PS00598">
    <property type="entry name" value="CHROMO_1"/>
    <property type="match status" value="1"/>
</dbReference>
<keyword evidence="5" id="KW-1185">Reference proteome</keyword>
<dbReference type="SMART" id="SM00298">
    <property type="entry name" value="CHROMO"/>
    <property type="match status" value="1"/>
</dbReference>
<dbReference type="InterPro" id="IPR040676">
    <property type="entry name" value="DUF5641"/>
</dbReference>
<gene>
    <name evidence="4" type="ORF">PACLA_8A009844</name>
</gene>